<dbReference type="Gene3D" id="3.40.50.300">
    <property type="entry name" value="P-loop containing nucleotide triphosphate hydrolases"/>
    <property type="match status" value="1"/>
</dbReference>
<gene>
    <name evidence="9" type="ordered locus">Dvul_0508</name>
</gene>
<accession>A0A0H3A674</accession>
<dbReference type="InterPro" id="IPR027417">
    <property type="entry name" value="P-loop_NTPase"/>
</dbReference>
<evidence type="ECO:0000256" key="7">
    <source>
        <dbReference type="SAM" id="MobiDB-lite"/>
    </source>
</evidence>
<dbReference type="GO" id="GO:0005737">
    <property type="term" value="C:cytoplasm"/>
    <property type="evidence" value="ECO:0007669"/>
    <property type="project" value="TreeGrafter"/>
</dbReference>
<name>A0A0H3A674_NITV4</name>
<dbReference type="Gene3D" id="3.30.1220.10">
    <property type="entry name" value="CobW-like, C-terminal domain"/>
    <property type="match status" value="1"/>
</dbReference>
<evidence type="ECO:0000313" key="9">
    <source>
        <dbReference type="EMBL" id="ABM27531.1"/>
    </source>
</evidence>
<dbReference type="EMBL" id="CP000527">
    <property type="protein sequence ID" value="ABM27531.1"/>
    <property type="molecule type" value="Genomic_DNA"/>
</dbReference>
<evidence type="ECO:0000256" key="3">
    <source>
        <dbReference type="ARBA" id="ARBA00023186"/>
    </source>
</evidence>
<dbReference type="SUPFAM" id="SSF90002">
    <property type="entry name" value="Hypothetical protein YjiA, C-terminal domain"/>
    <property type="match status" value="1"/>
</dbReference>
<dbReference type="PANTHER" id="PTHR13748">
    <property type="entry name" value="COBW-RELATED"/>
    <property type="match status" value="1"/>
</dbReference>
<dbReference type="Pfam" id="PF02492">
    <property type="entry name" value="cobW"/>
    <property type="match status" value="1"/>
</dbReference>
<feature type="region of interest" description="Disordered" evidence="7">
    <location>
        <begin position="613"/>
        <end position="648"/>
    </location>
</feature>
<evidence type="ECO:0000256" key="1">
    <source>
        <dbReference type="ARBA" id="ARBA00022741"/>
    </source>
</evidence>
<feature type="compositionally biased region" description="Low complexity" evidence="7">
    <location>
        <begin position="613"/>
        <end position="629"/>
    </location>
</feature>
<organism evidence="9 10">
    <name type="scientific">Nitratidesulfovibrio vulgaris (strain DP4)</name>
    <name type="common">Desulfovibrio vulgaris</name>
    <dbReference type="NCBI Taxonomy" id="391774"/>
    <lineage>
        <taxon>Bacteria</taxon>
        <taxon>Pseudomonadati</taxon>
        <taxon>Thermodesulfobacteriota</taxon>
        <taxon>Desulfovibrionia</taxon>
        <taxon>Desulfovibrionales</taxon>
        <taxon>Desulfovibrionaceae</taxon>
        <taxon>Nitratidesulfovibrio</taxon>
    </lineage>
</organism>
<dbReference type="GO" id="GO:0000166">
    <property type="term" value="F:nucleotide binding"/>
    <property type="evidence" value="ECO:0007669"/>
    <property type="project" value="UniProtKB-KW"/>
</dbReference>
<sequence>MNTDFFLPPGADGVSPAHLARLAANALSTACRDALFKKLTGWRGLAHCQGGTGAFTCRIAPHQGVFGIDCEGVESRTGAVLLRCGIHYFPDPDEALCDTLRLDAAVATQHADYATAIRSFVTLPALRGPFRMGRLDVAAAPDGTWLLLRTQAEERRRVIADEGIGSPQTGWAVRPGETEEDMPALSLARHVTDVVAAAVTACTGTPPRFFRRATLPAFISHRDAEGALHPVTADDASTVADTLAWGDISAIPSDTLAGEGQPCLEVRAADAPDAPLPEDRRNAPVWFAHDLEAPRCTALFPRLADRRPALVVVGGFLGSGKTTFLNNCIEYHRARERFVAVIQNEVGATGVDARLMGDGAEVLALDEGCVCCSLAGSLAGGIRAITADFTPEVILLETTGLANPLNLLAELDTLRDMVRLDAVVTVVDAANIVPTLRDSDIARDQIRGADIIVCNKCDTVDETGRAALRATIAGLNGRAALHETSFGRIHPSLFMALEGERPPRGLMPAPHGTHATHADEGFAAVRLFFSGTIDEAALAPLLQQCPGTPFRIKGIVRVTDDEAPRLVQCVGARYEVERLDGGFEGTPFLVFIGRNPDETALLEHWAALGATAEPPAPQAEADTQPAQATKSASGGQSSDATRGCHDHH</sequence>
<dbReference type="RefSeq" id="WP_011791662.1">
    <property type="nucleotide sequence ID" value="NC_008751.1"/>
</dbReference>
<evidence type="ECO:0000256" key="5">
    <source>
        <dbReference type="ARBA" id="ARBA00045658"/>
    </source>
</evidence>
<evidence type="ECO:0000256" key="2">
    <source>
        <dbReference type="ARBA" id="ARBA00022801"/>
    </source>
</evidence>
<dbReference type="SMART" id="SM00833">
    <property type="entry name" value="CobW_C"/>
    <property type="match status" value="1"/>
</dbReference>
<evidence type="ECO:0000256" key="6">
    <source>
        <dbReference type="ARBA" id="ARBA00049117"/>
    </source>
</evidence>
<dbReference type="Proteomes" id="UP000009173">
    <property type="component" value="Chromosome"/>
</dbReference>
<proteinExistence type="inferred from homology"/>
<dbReference type="InterPro" id="IPR051316">
    <property type="entry name" value="Zinc-reg_GTPase_activator"/>
</dbReference>
<feature type="compositionally biased region" description="Polar residues" evidence="7">
    <location>
        <begin position="630"/>
        <end position="640"/>
    </location>
</feature>
<dbReference type="GO" id="GO:0016787">
    <property type="term" value="F:hydrolase activity"/>
    <property type="evidence" value="ECO:0007669"/>
    <property type="project" value="UniProtKB-KW"/>
</dbReference>
<dbReference type="KEGG" id="dvl:Dvul_0508"/>
<comment type="similarity">
    <text evidence="4">Belongs to the SIMIBI class G3E GTPase family. ZNG1 subfamily.</text>
</comment>
<reference evidence="10" key="1">
    <citation type="journal article" date="2009" name="Environ. Microbiol.">
        <title>Contribution of mobile genetic elements to Desulfovibrio vulgaris genome plasticity.</title>
        <authorList>
            <person name="Walker C.B."/>
            <person name="Stolyar S."/>
            <person name="Chivian D."/>
            <person name="Pinel N."/>
            <person name="Gabster J.A."/>
            <person name="Dehal P.S."/>
            <person name="He Z."/>
            <person name="Yang Z.K."/>
            <person name="Yen H.C."/>
            <person name="Zhou J."/>
            <person name="Wall J.D."/>
            <person name="Hazen T.C."/>
            <person name="Arkin A.P."/>
            <person name="Stahl D.A."/>
        </authorList>
    </citation>
    <scope>NUCLEOTIDE SEQUENCE [LARGE SCALE GENOMIC DNA]</scope>
    <source>
        <strain evidence="10">DP4</strain>
    </source>
</reference>
<feature type="domain" description="CobW C-terminal" evidence="8">
    <location>
        <begin position="522"/>
        <end position="609"/>
    </location>
</feature>
<evidence type="ECO:0000313" key="10">
    <source>
        <dbReference type="Proteomes" id="UP000009173"/>
    </source>
</evidence>
<dbReference type="Pfam" id="PF07683">
    <property type="entry name" value="CobW_C"/>
    <property type="match status" value="1"/>
</dbReference>
<evidence type="ECO:0000259" key="8">
    <source>
        <dbReference type="SMART" id="SM00833"/>
    </source>
</evidence>
<keyword evidence="3" id="KW-0143">Chaperone</keyword>
<dbReference type="InterPro" id="IPR011629">
    <property type="entry name" value="CobW-like_C"/>
</dbReference>
<dbReference type="SUPFAM" id="SSF52540">
    <property type="entry name" value="P-loop containing nucleoside triphosphate hydrolases"/>
    <property type="match status" value="1"/>
</dbReference>
<dbReference type="CDD" id="cd03112">
    <property type="entry name" value="CobW-like"/>
    <property type="match status" value="1"/>
</dbReference>
<dbReference type="HOGENOM" id="CLU_448864_0_0_7"/>
<keyword evidence="1" id="KW-0547">Nucleotide-binding</keyword>
<dbReference type="InterPro" id="IPR003495">
    <property type="entry name" value="CobW/HypB/UreG_nucleotide-bd"/>
</dbReference>
<dbReference type="InterPro" id="IPR036627">
    <property type="entry name" value="CobW-likC_sf"/>
</dbReference>
<dbReference type="PANTHER" id="PTHR13748:SF62">
    <property type="entry name" value="COBW DOMAIN-CONTAINING PROTEIN"/>
    <property type="match status" value="1"/>
</dbReference>
<keyword evidence="2" id="KW-0378">Hydrolase</keyword>
<evidence type="ECO:0000256" key="4">
    <source>
        <dbReference type="ARBA" id="ARBA00034320"/>
    </source>
</evidence>
<comment type="catalytic activity">
    <reaction evidence="6">
        <text>GTP + H2O = GDP + phosphate + H(+)</text>
        <dbReference type="Rhea" id="RHEA:19669"/>
        <dbReference type="ChEBI" id="CHEBI:15377"/>
        <dbReference type="ChEBI" id="CHEBI:15378"/>
        <dbReference type="ChEBI" id="CHEBI:37565"/>
        <dbReference type="ChEBI" id="CHEBI:43474"/>
        <dbReference type="ChEBI" id="CHEBI:58189"/>
    </reaction>
    <physiologicalReaction direction="left-to-right" evidence="6">
        <dbReference type="Rhea" id="RHEA:19670"/>
    </physiologicalReaction>
</comment>
<dbReference type="AlphaFoldDB" id="A0A0H3A674"/>
<comment type="function">
    <text evidence="5">Zinc chaperone that directly transfers zinc cofactor to target proteins, thereby activating them. Zinc is transferred from the CXCC motif in the GTPase domain to the zinc binding site in target proteins in a process requiring GTP hydrolysis.</text>
</comment>
<protein>
    <submittedName>
        <fullName evidence="9">Cobalamin synthesis protein, P47K</fullName>
    </submittedName>
</protein>